<dbReference type="AlphaFoldDB" id="A0AAN9EAQ1"/>
<accession>A0AAN9EAQ1</accession>
<comment type="caution">
    <text evidence="8">The sequence shown here is derived from an EMBL/GenBank/DDBJ whole genome shotgun (WGS) entry which is preliminary data.</text>
</comment>
<name>A0AAN9EAQ1_CROPI</name>
<gene>
    <name evidence="8" type="ORF">RIF29_41139</name>
</gene>
<evidence type="ECO:0000313" key="8">
    <source>
        <dbReference type="EMBL" id="KAK7246277.1"/>
    </source>
</evidence>
<dbReference type="EC" id="2.1.1.103" evidence="5"/>
<dbReference type="InterPro" id="IPR029063">
    <property type="entry name" value="SAM-dependent_MTases_sf"/>
</dbReference>
<dbReference type="PANTHER" id="PTHR44307">
    <property type="entry name" value="PHOSPHOETHANOLAMINE METHYLTRANSFERASE"/>
    <property type="match status" value="1"/>
</dbReference>
<comment type="pathway">
    <text evidence="1">Phospholipid metabolism; phosphatidylcholine biosynthesis.</text>
</comment>
<comment type="catalytic activity">
    <reaction evidence="7">
        <text>N-methylethanolamine phosphate + S-adenosyl-L-methionine = N,N-dimethylethanolamine phosphate + S-adenosyl-L-homocysteine + H(+)</text>
        <dbReference type="Rhea" id="RHEA:25321"/>
        <dbReference type="ChEBI" id="CHEBI:15378"/>
        <dbReference type="ChEBI" id="CHEBI:57781"/>
        <dbReference type="ChEBI" id="CHEBI:57856"/>
        <dbReference type="ChEBI" id="CHEBI:58641"/>
        <dbReference type="ChEBI" id="CHEBI:59789"/>
        <dbReference type="EC" id="2.1.1.103"/>
    </reaction>
    <physiologicalReaction direction="left-to-right" evidence="7">
        <dbReference type="Rhea" id="RHEA:25322"/>
    </physiologicalReaction>
</comment>
<keyword evidence="9" id="KW-1185">Reference proteome</keyword>
<evidence type="ECO:0000256" key="1">
    <source>
        <dbReference type="ARBA" id="ARBA00004969"/>
    </source>
</evidence>
<evidence type="ECO:0000313" key="9">
    <source>
        <dbReference type="Proteomes" id="UP001372338"/>
    </source>
</evidence>
<evidence type="ECO:0000256" key="6">
    <source>
        <dbReference type="ARBA" id="ARBA00047619"/>
    </source>
</evidence>
<evidence type="ECO:0000256" key="2">
    <source>
        <dbReference type="ARBA" id="ARBA00005189"/>
    </source>
</evidence>
<dbReference type="Gene3D" id="3.40.50.150">
    <property type="entry name" value="Vaccinia Virus protein VP39"/>
    <property type="match status" value="1"/>
</dbReference>
<evidence type="ECO:0000256" key="4">
    <source>
        <dbReference type="ARBA" id="ARBA00022679"/>
    </source>
</evidence>
<protein>
    <recommendedName>
        <fullName evidence="5">phosphoethanolamine N-methyltransferase</fullName>
        <ecNumber evidence="5">2.1.1.103</ecNumber>
    </recommendedName>
</protein>
<reference evidence="8 9" key="1">
    <citation type="submission" date="2024-01" db="EMBL/GenBank/DDBJ databases">
        <title>The genomes of 5 underutilized Papilionoideae crops provide insights into root nodulation and disease resistanc.</title>
        <authorList>
            <person name="Yuan L."/>
        </authorList>
    </citation>
    <scope>NUCLEOTIDE SEQUENCE [LARGE SCALE GENOMIC DNA]</scope>
    <source>
        <strain evidence="8">ZHUSHIDOU_FW_LH</strain>
        <tissue evidence="8">Leaf</tissue>
    </source>
</reference>
<dbReference type="GO" id="GO:0032259">
    <property type="term" value="P:methylation"/>
    <property type="evidence" value="ECO:0007669"/>
    <property type="project" value="UniProtKB-KW"/>
</dbReference>
<dbReference type="PANTHER" id="PTHR44307:SF2">
    <property type="entry name" value="PHOSPHOETHANOLAMINE METHYLTRANSFERASE ISOFORM X1"/>
    <property type="match status" value="1"/>
</dbReference>
<keyword evidence="3" id="KW-0489">Methyltransferase</keyword>
<evidence type="ECO:0000256" key="5">
    <source>
        <dbReference type="ARBA" id="ARBA00035674"/>
    </source>
</evidence>
<dbReference type="SUPFAM" id="SSF53335">
    <property type="entry name" value="S-adenosyl-L-methionine-dependent methyltransferases"/>
    <property type="match status" value="1"/>
</dbReference>
<comment type="pathway">
    <text evidence="2">Lipid metabolism.</text>
</comment>
<evidence type="ECO:0000256" key="3">
    <source>
        <dbReference type="ARBA" id="ARBA00022603"/>
    </source>
</evidence>
<keyword evidence="4" id="KW-0808">Transferase</keyword>
<evidence type="ECO:0000256" key="7">
    <source>
        <dbReference type="ARBA" id="ARBA00047841"/>
    </source>
</evidence>
<dbReference type="EMBL" id="JAYWIO010000008">
    <property type="protein sequence ID" value="KAK7246277.1"/>
    <property type="molecule type" value="Genomic_DNA"/>
</dbReference>
<organism evidence="8 9">
    <name type="scientific">Crotalaria pallida</name>
    <name type="common">Smooth rattlebox</name>
    <name type="synonym">Crotalaria striata</name>
    <dbReference type="NCBI Taxonomy" id="3830"/>
    <lineage>
        <taxon>Eukaryota</taxon>
        <taxon>Viridiplantae</taxon>
        <taxon>Streptophyta</taxon>
        <taxon>Embryophyta</taxon>
        <taxon>Tracheophyta</taxon>
        <taxon>Spermatophyta</taxon>
        <taxon>Magnoliopsida</taxon>
        <taxon>eudicotyledons</taxon>
        <taxon>Gunneridae</taxon>
        <taxon>Pentapetalae</taxon>
        <taxon>rosids</taxon>
        <taxon>fabids</taxon>
        <taxon>Fabales</taxon>
        <taxon>Fabaceae</taxon>
        <taxon>Papilionoideae</taxon>
        <taxon>50 kb inversion clade</taxon>
        <taxon>genistoids sensu lato</taxon>
        <taxon>core genistoids</taxon>
        <taxon>Crotalarieae</taxon>
        <taxon>Crotalaria</taxon>
    </lineage>
</organism>
<dbReference type="Proteomes" id="UP001372338">
    <property type="component" value="Unassembled WGS sequence"/>
</dbReference>
<comment type="catalytic activity">
    <reaction evidence="6">
        <text>N,N-dimethylethanolamine phosphate + S-adenosyl-L-methionine = phosphocholine + S-adenosyl-L-homocysteine + H(+)</text>
        <dbReference type="Rhea" id="RHEA:25325"/>
        <dbReference type="ChEBI" id="CHEBI:15378"/>
        <dbReference type="ChEBI" id="CHEBI:57856"/>
        <dbReference type="ChEBI" id="CHEBI:58641"/>
        <dbReference type="ChEBI" id="CHEBI:59789"/>
        <dbReference type="ChEBI" id="CHEBI:295975"/>
        <dbReference type="EC" id="2.1.1.103"/>
    </reaction>
    <physiologicalReaction direction="left-to-right" evidence="6">
        <dbReference type="Rhea" id="RHEA:25326"/>
    </physiologicalReaction>
</comment>
<proteinExistence type="predicted"/>
<sequence>MSYLLKRQTSLSFERPDDTPGMEVLSLLPAYEGKSVLELGAGIGRFTAELAPKAAQLLAVDFIENAIKKVSART</sequence>
<dbReference type="GO" id="GO:0000234">
    <property type="term" value="F:phosphoethanolamine N-methyltransferase activity"/>
    <property type="evidence" value="ECO:0007669"/>
    <property type="project" value="UniProtKB-EC"/>
</dbReference>